<dbReference type="KEGG" id="cate:C2869_10480"/>
<dbReference type="SUPFAM" id="SSF52540">
    <property type="entry name" value="P-loop containing nucleoside triphosphate hydrolases"/>
    <property type="match status" value="1"/>
</dbReference>
<dbReference type="PANTHER" id="PTHR35894">
    <property type="entry name" value="GENERAL SECRETION PATHWAY PROTEIN A-RELATED"/>
    <property type="match status" value="1"/>
</dbReference>
<name>A0A2S0VRV3_9ALTE</name>
<feature type="region of interest" description="Disordered" evidence="1">
    <location>
        <begin position="308"/>
        <end position="348"/>
    </location>
</feature>
<feature type="domain" description="AAA+ ATPase" evidence="2">
    <location>
        <begin position="42"/>
        <end position="195"/>
    </location>
</feature>
<proteinExistence type="predicted"/>
<evidence type="ECO:0000259" key="2">
    <source>
        <dbReference type="SMART" id="SM00382"/>
    </source>
</evidence>
<dbReference type="InterPro" id="IPR049945">
    <property type="entry name" value="AAA_22"/>
</dbReference>
<dbReference type="InterPro" id="IPR003593">
    <property type="entry name" value="AAA+_ATPase"/>
</dbReference>
<accession>A0A2S0VRV3</accession>
<dbReference type="InterPro" id="IPR027417">
    <property type="entry name" value="P-loop_NTPase"/>
</dbReference>
<dbReference type="EMBL" id="CP026604">
    <property type="protein sequence ID" value="AWB66830.1"/>
    <property type="molecule type" value="Genomic_DNA"/>
</dbReference>
<dbReference type="OrthoDB" id="9780149at2"/>
<dbReference type="InterPro" id="IPR052026">
    <property type="entry name" value="ExeA_AAA_ATPase_DNA-bind"/>
</dbReference>
<evidence type="ECO:0000256" key="1">
    <source>
        <dbReference type="SAM" id="MobiDB-lite"/>
    </source>
</evidence>
<dbReference type="RefSeq" id="WP_108602886.1">
    <property type="nucleotide sequence ID" value="NZ_CP026604.1"/>
</dbReference>
<sequence>MYKGFFGLKETPFSIAPNPQYLFMSDRHKEALAHLMFGLRETGGFVLLTGEVGTGKTTTSRCLLEQVPDDTQVAFILNPTLSEHELLATICDELKIKTPADATLKQLTDSIRDFLLANHKADKNALLIIDEAQHLRAEVLEQLRLLTNLETNTKKLLQVILIGQPELQDLLKRRELRQLAQRITARYHLLPLTINEVAAYIVHRLAVAGCERSIFTQSAIKQIHALSGGIPRIINLLCDRALMGAYGQSKLKVDAKIIRQAAVEALGQDAIIDKPLALSRRQWQLIAAVGICACLGAGWWLGQAGSTSEPTVSVQTPVTKTNSTTSTTTSINDADNSTNQNSNKTAQAMDAQPATVEIDFAKASSSALAFKHLLQAWRVEIDGEMTEPCQQINEWQLNCYSSKGNLPNLVSLNYPALLQLYQANGEVFYGVLEHASLQNNVFSVVIAGQQHQVDRTWFDQYWRGGAVIVWQQPEGYQGQIDANSGIESLQWLENSLAFQQNRRARKIGSFDSQLQRKLHQFQNELGLALTPFADEETLIALHHQNSNDGPTLTATKQASLDSVFQGGS</sequence>
<dbReference type="Gene3D" id="3.90.70.10">
    <property type="entry name" value="Cysteine proteinases"/>
    <property type="match status" value="1"/>
</dbReference>
<dbReference type="Proteomes" id="UP000244441">
    <property type="component" value="Chromosome"/>
</dbReference>
<feature type="compositionally biased region" description="Polar residues" evidence="1">
    <location>
        <begin position="308"/>
        <end position="318"/>
    </location>
</feature>
<dbReference type="GO" id="GO:0016887">
    <property type="term" value="F:ATP hydrolysis activity"/>
    <property type="evidence" value="ECO:0007669"/>
    <property type="project" value="InterPro"/>
</dbReference>
<dbReference type="SMART" id="SM00382">
    <property type="entry name" value="AAA"/>
    <property type="match status" value="1"/>
</dbReference>
<feature type="compositionally biased region" description="Low complexity" evidence="1">
    <location>
        <begin position="319"/>
        <end position="339"/>
    </location>
</feature>
<keyword evidence="4" id="KW-1185">Reference proteome</keyword>
<protein>
    <submittedName>
        <fullName evidence="3">AAA family ATPase</fullName>
    </submittedName>
</protein>
<dbReference type="Gene3D" id="3.40.50.300">
    <property type="entry name" value="P-loop containing nucleotide triphosphate hydrolases"/>
    <property type="match status" value="1"/>
</dbReference>
<dbReference type="PANTHER" id="PTHR35894:SF1">
    <property type="entry name" value="PHOSPHORIBULOKINASE _ URIDINE KINASE FAMILY"/>
    <property type="match status" value="1"/>
</dbReference>
<gene>
    <name evidence="3" type="ORF">C2869_10480</name>
</gene>
<dbReference type="CDD" id="cd00009">
    <property type="entry name" value="AAA"/>
    <property type="match status" value="1"/>
</dbReference>
<evidence type="ECO:0000313" key="4">
    <source>
        <dbReference type="Proteomes" id="UP000244441"/>
    </source>
</evidence>
<organism evidence="3 4">
    <name type="scientific">Saccharobesus litoralis</name>
    <dbReference type="NCBI Taxonomy" id="2172099"/>
    <lineage>
        <taxon>Bacteria</taxon>
        <taxon>Pseudomonadati</taxon>
        <taxon>Pseudomonadota</taxon>
        <taxon>Gammaproteobacteria</taxon>
        <taxon>Alteromonadales</taxon>
        <taxon>Alteromonadaceae</taxon>
        <taxon>Saccharobesus</taxon>
    </lineage>
</organism>
<dbReference type="AlphaFoldDB" id="A0A2S0VRV3"/>
<evidence type="ECO:0000313" key="3">
    <source>
        <dbReference type="EMBL" id="AWB66830.1"/>
    </source>
</evidence>
<reference evidence="3 4" key="1">
    <citation type="submission" date="2018-01" db="EMBL/GenBank/DDBJ databases">
        <title>Genome sequence of a Cantenovulum-like bacteria.</title>
        <authorList>
            <person name="Tan W.R."/>
            <person name="Lau N.-S."/>
            <person name="Go F."/>
            <person name="Amirul A.-A.A."/>
        </authorList>
    </citation>
    <scope>NUCLEOTIDE SEQUENCE [LARGE SCALE GENOMIC DNA]</scope>
    <source>
        <strain evidence="3 4">CCB-QB4</strain>
    </source>
</reference>
<dbReference type="Pfam" id="PF13401">
    <property type="entry name" value="AAA_22"/>
    <property type="match status" value="1"/>
</dbReference>